<feature type="region of interest" description="Disordered" evidence="1">
    <location>
        <begin position="35"/>
        <end position="58"/>
    </location>
</feature>
<feature type="compositionally biased region" description="Basic and acidic residues" evidence="1">
    <location>
        <begin position="46"/>
        <end position="58"/>
    </location>
</feature>
<dbReference type="Proteomes" id="UP000826725">
    <property type="component" value="Chromosome"/>
</dbReference>
<reference evidence="2" key="1">
    <citation type="submission" date="2020-09" db="EMBL/GenBank/DDBJ databases">
        <title>Desulfogranum mesoprofundum gen. nov., sp. nov., a novel mesophilic, sulfate-reducing chemolithoautotroph isolated from a deep-sea hydrothermal vent chimney in the Suiyo Seamount.</title>
        <authorList>
            <person name="Hashimoto Y."/>
            <person name="Nakagawa S."/>
        </authorList>
    </citation>
    <scope>NUCLEOTIDE SEQUENCE</scope>
    <source>
        <strain evidence="2">KT2</strain>
    </source>
</reference>
<keyword evidence="3" id="KW-1185">Reference proteome</keyword>
<sequence>MEIIIGSIPPLKAEGKKLPPAATQSIEAQLLHVRPPRKGVAGPSGMERRTKQAKDPKRGRVLTIMVPDARLLPADIDTARYDVSIRLIRRS</sequence>
<dbReference type="KEGG" id="dbk:DGMP_19290"/>
<proteinExistence type="predicted"/>
<gene>
    <name evidence="2" type="ORF">DGMP_19290</name>
</gene>
<organism evidence="2 3">
    <name type="scientific">Desulfomarina profundi</name>
    <dbReference type="NCBI Taxonomy" id="2772557"/>
    <lineage>
        <taxon>Bacteria</taxon>
        <taxon>Pseudomonadati</taxon>
        <taxon>Thermodesulfobacteriota</taxon>
        <taxon>Desulfobulbia</taxon>
        <taxon>Desulfobulbales</taxon>
        <taxon>Desulfobulbaceae</taxon>
        <taxon>Desulfomarina</taxon>
    </lineage>
</organism>
<evidence type="ECO:0000313" key="2">
    <source>
        <dbReference type="EMBL" id="BCL61236.1"/>
    </source>
</evidence>
<dbReference type="EMBL" id="AP024086">
    <property type="protein sequence ID" value="BCL61236.1"/>
    <property type="molecule type" value="Genomic_DNA"/>
</dbReference>
<dbReference type="RefSeq" id="WP_228857267.1">
    <property type="nucleotide sequence ID" value="NZ_AP024086.1"/>
</dbReference>
<dbReference type="AlphaFoldDB" id="A0A8D5JRN5"/>
<name>A0A8D5JRN5_9BACT</name>
<evidence type="ECO:0000313" key="3">
    <source>
        <dbReference type="Proteomes" id="UP000826725"/>
    </source>
</evidence>
<accession>A0A8D5JRN5</accession>
<protein>
    <submittedName>
        <fullName evidence="2">Uncharacterized protein</fullName>
    </submittedName>
</protein>
<evidence type="ECO:0000256" key="1">
    <source>
        <dbReference type="SAM" id="MobiDB-lite"/>
    </source>
</evidence>